<feature type="compositionally biased region" description="Acidic residues" evidence="7">
    <location>
        <begin position="74"/>
        <end position="84"/>
    </location>
</feature>
<keyword evidence="2" id="KW-0963">Cytoplasm</keyword>
<gene>
    <name evidence="8" type="ORF">QVD17_14548</name>
</gene>
<evidence type="ECO:0000313" key="9">
    <source>
        <dbReference type="Proteomes" id="UP001229421"/>
    </source>
</evidence>
<evidence type="ECO:0000256" key="2">
    <source>
        <dbReference type="ARBA" id="ARBA00022490"/>
    </source>
</evidence>
<evidence type="ECO:0000256" key="3">
    <source>
        <dbReference type="ARBA" id="ARBA00022712"/>
    </source>
</evidence>
<organism evidence="8 9">
    <name type="scientific">Tagetes erecta</name>
    <name type="common">African marigold</name>
    <dbReference type="NCBI Taxonomy" id="13708"/>
    <lineage>
        <taxon>Eukaryota</taxon>
        <taxon>Viridiplantae</taxon>
        <taxon>Streptophyta</taxon>
        <taxon>Embryophyta</taxon>
        <taxon>Tracheophyta</taxon>
        <taxon>Spermatophyta</taxon>
        <taxon>Magnoliopsida</taxon>
        <taxon>eudicotyledons</taxon>
        <taxon>Gunneridae</taxon>
        <taxon>Pentapetalae</taxon>
        <taxon>asterids</taxon>
        <taxon>campanulids</taxon>
        <taxon>Asterales</taxon>
        <taxon>Asteraceae</taxon>
        <taxon>Asteroideae</taxon>
        <taxon>Heliantheae alliance</taxon>
        <taxon>Tageteae</taxon>
        <taxon>Tagetes</taxon>
    </lineage>
</organism>
<comment type="caution">
    <text evidence="8">The sequence shown here is derived from an EMBL/GenBank/DDBJ whole genome shotgun (WGS) entry which is preliminary data.</text>
</comment>
<dbReference type="GO" id="GO:0005737">
    <property type="term" value="C:cytoplasm"/>
    <property type="evidence" value="ECO:0007669"/>
    <property type="project" value="UniProtKB-SubCell"/>
</dbReference>
<feature type="region of interest" description="Disordered" evidence="7">
    <location>
        <begin position="46"/>
        <end position="86"/>
    </location>
</feature>
<evidence type="ECO:0000256" key="4">
    <source>
        <dbReference type="ARBA" id="ARBA00022864"/>
    </source>
</evidence>
<evidence type="ECO:0000256" key="5">
    <source>
        <dbReference type="ARBA" id="ARBA00023242"/>
    </source>
</evidence>
<comment type="subcellular location">
    <subcellularLocation>
        <location evidence="1">Cytoplasm</location>
    </subcellularLocation>
</comment>
<accession>A0AAD8NWV6</accession>
<keyword evidence="5" id="KW-0539">Nucleus</keyword>
<keyword evidence="9" id="KW-1185">Reference proteome</keyword>
<dbReference type="EMBL" id="JAUHHV010000003">
    <property type="protein sequence ID" value="KAK1431235.1"/>
    <property type="molecule type" value="Genomic_DNA"/>
</dbReference>
<sequence length="159" mass="18415">MDHVFDSEESSSGCESGWTLYLDHSIAYNDNACNNALVAHEYHQEHDEYEDDDMSMVSDASSGPPHFQEHQEQDYDEHNDDDDTLTFGSRKRRKILKQTSLYGHMHLQDLPISLDDTASSPFFSFYDKDPKVCNKECLMEDENSFDYSQGHSTTYFEMV</sequence>
<dbReference type="GO" id="GO:0009736">
    <property type="term" value="P:cytokinin-activated signaling pathway"/>
    <property type="evidence" value="ECO:0007669"/>
    <property type="project" value="UniProtKB-KW"/>
</dbReference>
<evidence type="ECO:0000256" key="1">
    <source>
        <dbReference type="ARBA" id="ARBA00004496"/>
    </source>
</evidence>
<proteinExistence type="inferred from homology"/>
<comment type="similarity">
    <text evidence="6">Belongs to the SOFL plant protein family.</text>
</comment>
<name>A0AAD8NWV6_TARER</name>
<keyword evidence="3" id="KW-0203">Cytokinin biosynthesis</keyword>
<evidence type="ECO:0000313" key="8">
    <source>
        <dbReference type="EMBL" id="KAK1431235.1"/>
    </source>
</evidence>
<keyword evidence="4" id="KW-0932">Cytokinin signaling pathway</keyword>
<dbReference type="PANTHER" id="PTHR33347">
    <property type="entry name" value="OSJNBA0091C07.3 PROTEIN"/>
    <property type="match status" value="1"/>
</dbReference>
<reference evidence="8" key="1">
    <citation type="journal article" date="2023" name="bioRxiv">
        <title>Improved chromosome-level genome assembly for marigold (Tagetes erecta).</title>
        <authorList>
            <person name="Jiang F."/>
            <person name="Yuan L."/>
            <person name="Wang S."/>
            <person name="Wang H."/>
            <person name="Xu D."/>
            <person name="Wang A."/>
            <person name="Fan W."/>
        </authorList>
    </citation>
    <scope>NUCLEOTIDE SEQUENCE</scope>
    <source>
        <strain evidence="8">WSJ</strain>
        <tissue evidence="8">Leaf</tissue>
    </source>
</reference>
<evidence type="ECO:0000256" key="7">
    <source>
        <dbReference type="SAM" id="MobiDB-lite"/>
    </source>
</evidence>
<evidence type="ECO:0000256" key="6">
    <source>
        <dbReference type="ARBA" id="ARBA00024199"/>
    </source>
</evidence>
<dbReference type="Proteomes" id="UP001229421">
    <property type="component" value="Unassembled WGS sequence"/>
</dbReference>
<dbReference type="GO" id="GO:0009691">
    <property type="term" value="P:cytokinin biosynthetic process"/>
    <property type="evidence" value="ECO:0007669"/>
    <property type="project" value="UniProtKB-KW"/>
</dbReference>
<dbReference type="InterPro" id="IPR044670">
    <property type="entry name" value="SOFL"/>
</dbReference>
<dbReference type="PANTHER" id="PTHR33347:SF1">
    <property type="entry name" value="PROTEIN SOB FIVE-LIKE 5"/>
    <property type="match status" value="1"/>
</dbReference>
<protein>
    <submittedName>
        <fullName evidence="8">Uncharacterized protein</fullName>
    </submittedName>
</protein>
<dbReference type="AlphaFoldDB" id="A0AAD8NWV6"/>